<evidence type="ECO:0000256" key="1">
    <source>
        <dbReference type="SAM" id="MobiDB-lite"/>
    </source>
</evidence>
<organism evidence="2 3">
    <name type="scientific">Kitasatospora herbaricolor</name>
    <dbReference type="NCBI Taxonomy" id="68217"/>
    <lineage>
        <taxon>Bacteria</taxon>
        <taxon>Bacillati</taxon>
        <taxon>Actinomycetota</taxon>
        <taxon>Actinomycetes</taxon>
        <taxon>Kitasatosporales</taxon>
        <taxon>Streptomycetaceae</taxon>
        <taxon>Kitasatospora</taxon>
    </lineage>
</organism>
<gene>
    <name evidence="2" type="ORF">OG469_41310</name>
</gene>
<dbReference type="Proteomes" id="UP001432014">
    <property type="component" value="Plasmid unnamed1"/>
</dbReference>
<accession>A0ABZ1WMF3</accession>
<evidence type="ECO:0000313" key="2">
    <source>
        <dbReference type="EMBL" id="WUS61923.1"/>
    </source>
</evidence>
<dbReference type="SUPFAM" id="SSF47413">
    <property type="entry name" value="lambda repressor-like DNA-binding domains"/>
    <property type="match status" value="1"/>
</dbReference>
<dbReference type="EMBL" id="CP108483">
    <property type="protein sequence ID" value="WUS61923.1"/>
    <property type="molecule type" value="Genomic_DNA"/>
</dbReference>
<evidence type="ECO:0008006" key="4">
    <source>
        <dbReference type="Google" id="ProtNLM"/>
    </source>
</evidence>
<feature type="region of interest" description="Disordered" evidence="1">
    <location>
        <begin position="100"/>
        <end position="138"/>
    </location>
</feature>
<evidence type="ECO:0000313" key="3">
    <source>
        <dbReference type="Proteomes" id="UP001432014"/>
    </source>
</evidence>
<proteinExistence type="predicted"/>
<keyword evidence="3" id="KW-1185">Reference proteome</keyword>
<geneLocation type="plasmid" evidence="2 3">
    <name>unnamed1</name>
</geneLocation>
<protein>
    <recommendedName>
        <fullName evidence="4">BetR domain-containing protein</fullName>
    </recommendedName>
</protein>
<feature type="region of interest" description="Disordered" evidence="1">
    <location>
        <begin position="213"/>
        <end position="283"/>
    </location>
</feature>
<name>A0ABZ1WMF3_9ACTN</name>
<feature type="compositionally biased region" description="Pro residues" evidence="1">
    <location>
        <begin position="122"/>
        <end position="132"/>
    </location>
</feature>
<keyword evidence="2" id="KW-0614">Plasmid</keyword>
<sequence>MSLSTLQTLRITVAALRQVTEETQGQLAAGIGLTQEKVSRRQSGATVWTLDDVDALAAHWGLDVLDLLAGPTRATEAYSTRHRPGPAATAQPLPATFAAATPTPLPAAAPAPAKRPRSTAPAPAPTPLPVEAPTPAAAAPAPVVPVVLDVAVELDRDLDGQLLLTDPAPCVRCGRPTPYRAGGRPLHAGGWCTPAAPVEPAGLADAAQQAMQAAVAPDSAPTAAAGPTAPAGLAERAQQAAQAVLGQPPAPAQAEDEPAAVKDEPAPAEQEPTAAPTPPAPAAPAIPAAGAPVRKEPATLAELLDLIRRPVERELARHGGDVDAATAALVKKAIPDAMALLAVSRVGARYEHTDHPPLPDILKKASKASADQVWEARPKWKNTALIKSTETELTVSALDMNGAYLSALKSHLPIGKLSHDTSGRWDPRQAGLYLVTPPAWDHPDLPNPLGSRDEAGPLWLTSSTMRMLQRLAGPKLGLCEAPVIHEAWTAYSTENILENFRQALGSARDTAIAEHDAVTLEYVKAMYSKFVSTIGLSTANHKMKRPDWMHIIRAQAFANLWWKGLKARDAGLTIVQMMGTDELHLVGDWRSVFPEGRKVTEVKLKDTYTIGGGK</sequence>
<feature type="compositionally biased region" description="Low complexity" evidence="1">
    <location>
        <begin position="213"/>
        <end position="234"/>
    </location>
</feature>
<dbReference type="InterPro" id="IPR010982">
    <property type="entry name" value="Lambda_DNA-bd_dom_sf"/>
</dbReference>
<dbReference type="RefSeq" id="WP_329501464.1">
    <property type="nucleotide sequence ID" value="NZ_CP108461.1"/>
</dbReference>
<reference evidence="2 3" key="1">
    <citation type="submission" date="2022-10" db="EMBL/GenBank/DDBJ databases">
        <title>The complete genomes of actinobacterial strains from the NBC collection.</title>
        <authorList>
            <person name="Joergensen T.S."/>
            <person name="Alvarez Arevalo M."/>
            <person name="Sterndorff E.B."/>
            <person name="Faurdal D."/>
            <person name="Vuksanovic O."/>
            <person name="Mourched A.-S."/>
            <person name="Charusanti P."/>
            <person name="Shaw S."/>
            <person name="Blin K."/>
            <person name="Weber T."/>
        </authorList>
    </citation>
    <scope>NUCLEOTIDE SEQUENCE [LARGE SCALE GENOMIC DNA]</scope>
    <source>
        <strain evidence="2 3">NBC_01247</strain>
        <plasmid evidence="2 3">unnamed1</plasmid>
    </source>
</reference>